<accession>A0ABT9EDP7</accession>
<sequence length="385" mass="41420">MVLPLLTQQPAPVTRRDLAISMRFLGVAQAALEAMFLGLRAETDRVLGQGAPARYGKAYPYGYCREITQDVLARLKQRLPHSDCSGLRAVHAFLAAGGEGRCVWGILRGRYFQTALQFGALYVDVANDTVIASKPKVEILPMAEAGLETVRDVWHFAGIAEGYWDMRIYANHALPALAPLLPMIGVTSGMEVCLQSATDYMVGLFCQDGFCRSEDWLTRGPRPPTGLVEALRSQCPAELLSSNREAGAEAAIAACRSARAQGLASSEPWLRARVADHARLHAEAEIRVCQARSPSASSRHTGNSCGSMTAPPGPRSGPTPGEPMSTLTLDGRAFEIESLPDTAKAQIMGIRFVDGEITRLQAQLAAMQTARTAYVEALRAALPAA</sequence>
<proteinExistence type="predicted"/>
<protein>
    <submittedName>
        <fullName evidence="2">DUF6447 family protein</fullName>
    </submittedName>
</protein>
<organism evidence="2 3">
    <name type="scientific">Paracraurococcus lichenis</name>
    <dbReference type="NCBI Taxonomy" id="3064888"/>
    <lineage>
        <taxon>Bacteria</taxon>
        <taxon>Pseudomonadati</taxon>
        <taxon>Pseudomonadota</taxon>
        <taxon>Alphaproteobacteria</taxon>
        <taxon>Acetobacterales</taxon>
        <taxon>Roseomonadaceae</taxon>
        <taxon>Paracraurococcus</taxon>
    </lineage>
</organism>
<dbReference type="Proteomes" id="UP001243009">
    <property type="component" value="Unassembled WGS sequence"/>
</dbReference>
<comment type="caution">
    <text evidence="2">The sequence shown here is derived from an EMBL/GenBank/DDBJ whole genome shotgun (WGS) entry which is preliminary data.</text>
</comment>
<evidence type="ECO:0000256" key="1">
    <source>
        <dbReference type="SAM" id="MobiDB-lite"/>
    </source>
</evidence>
<dbReference type="EMBL" id="JAUTWS010000219">
    <property type="protein sequence ID" value="MDO9714339.1"/>
    <property type="molecule type" value="Genomic_DNA"/>
</dbReference>
<feature type="compositionally biased region" description="Pro residues" evidence="1">
    <location>
        <begin position="311"/>
        <end position="321"/>
    </location>
</feature>
<keyword evidence="3" id="KW-1185">Reference proteome</keyword>
<name>A0ABT9EDP7_9PROT</name>
<evidence type="ECO:0000313" key="2">
    <source>
        <dbReference type="EMBL" id="MDO9714339.1"/>
    </source>
</evidence>
<reference evidence="2 3" key="1">
    <citation type="submission" date="2023-08" db="EMBL/GenBank/DDBJ databases">
        <title>The draft genome sequence of Paracraurococcus sp. LOR1-02.</title>
        <authorList>
            <person name="Kingkaew E."/>
            <person name="Tanasupawat S."/>
        </authorList>
    </citation>
    <scope>NUCLEOTIDE SEQUENCE [LARGE SCALE GENOMIC DNA]</scope>
    <source>
        <strain evidence="2 3">LOR1-02</strain>
    </source>
</reference>
<feature type="compositionally biased region" description="Polar residues" evidence="1">
    <location>
        <begin position="292"/>
        <end position="307"/>
    </location>
</feature>
<dbReference type="RefSeq" id="WP_305109172.1">
    <property type="nucleotide sequence ID" value="NZ_JAUTWS010000219.1"/>
</dbReference>
<gene>
    <name evidence="2" type="ORF">Q7A36_38965</name>
</gene>
<evidence type="ECO:0000313" key="3">
    <source>
        <dbReference type="Proteomes" id="UP001243009"/>
    </source>
</evidence>
<feature type="region of interest" description="Disordered" evidence="1">
    <location>
        <begin position="291"/>
        <end position="325"/>
    </location>
</feature>